<evidence type="ECO:0000313" key="2">
    <source>
        <dbReference type="Proteomes" id="UP000249464"/>
    </source>
</evidence>
<proteinExistence type="predicted"/>
<keyword evidence="2" id="KW-1185">Reference proteome</keyword>
<dbReference type="Proteomes" id="UP000249464">
    <property type="component" value="Unassembled WGS sequence"/>
</dbReference>
<gene>
    <name evidence="1" type="primary">BQ5605_C040g11884</name>
    <name evidence="1" type="ORF">BQ5605_C040G11884</name>
</gene>
<name>A0A2X0MTW0_9BASI</name>
<dbReference type="AlphaFoldDB" id="A0A2X0MTW0"/>
<accession>A0A2X0MTW0</accession>
<organism evidence="1 2">
    <name type="scientific">Microbotryum silenes-dioicae</name>
    <dbReference type="NCBI Taxonomy" id="796604"/>
    <lineage>
        <taxon>Eukaryota</taxon>
        <taxon>Fungi</taxon>
        <taxon>Dikarya</taxon>
        <taxon>Basidiomycota</taxon>
        <taxon>Pucciniomycotina</taxon>
        <taxon>Microbotryomycetes</taxon>
        <taxon>Microbotryales</taxon>
        <taxon>Microbotryaceae</taxon>
        <taxon>Microbotryum</taxon>
    </lineage>
</organism>
<sequence>MRSASRSGSSESRPQSKLLTKCDYHDDITDHKLRPDVRVVHGACNVTVYQYLEKNYLLSCRLPRLHGELDRPLYIRATQSIDLPSKILKLTRSIYGLRQGGQIWTEEFDLTLRSLDYLLTEPAISLPPGRRTISLHCPAKKYNQKN</sequence>
<reference evidence="1 2" key="1">
    <citation type="submission" date="2016-11" db="EMBL/GenBank/DDBJ databases">
        <authorList>
            <person name="Jaros S."/>
            <person name="Januszkiewicz K."/>
            <person name="Wedrychowicz H."/>
        </authorList>
    </citation>
    <scope>NUCLEOTIDE SEQUENCE [LARGE SCALE GENOMIC DNA]</scope>
</reference>
<dbReference type="EMBL" id="FQNC01000118">
    <property type="protein sequence ID" value="SGZ32519.1"/>
    <property type="molecule type" value="Genomic_DNA"/>
</dbReference>
<protein>
    <submittedName>
        <fullName evidence="1">BQ5605_C040g11884 protein</fullName>
    </submittedName>
</protein>
<evidence type="ECO:0000313" key="1">
    <source>
        <dbReference type="EMBL" id="SGZ32519.1"/>
    </source>
</evidence>